<dbReference type="OrthoDB" id="1092930at2"/>
<dbReference type="AlphaFoldDB" id="A0A1K1PWL3"/>
<dbReference type="Pfam" id="PF14092">
    <property type="entry name" value="DUF4270"/>
    <property type="match status" value="1"/>
</dbReference>
<dbReference type="STRING" id="1004.SAMN05661012_02324"/>
<accession>A0A1K1PWL3</accession>
<dbReference type="RefSeq" id="WP_072360067.1">
    <property type="nucleotide sequence ID" value="NZ_CBHWAX010000004.1"/>
</dbReference>
<sequence>MNKNIRAKMAYKYLVCAILLAGAAACDKEGFNYSNEVETSGTEYIVTDTITMNQSTVYLDSIPTSDQNVALVGTAIDPYFGTISSSTFFKLRAITTSTNIEDEALYDSLVLMIHPKSYYYGDTTRHQHFEVYKVNQYIEKNFGTSYYYSGMSFATDPSPIGSLQIDHIRPHWDTVYSIKIDDAIGKDLFNRAYNKLPSITNQSQFTEWFPGLSIKPGANSQVITPLRADDSLSLRLYYHVSGNTYDWKSIDFAMYDATSQFNHVDFTRPGGSPLAGLTPNSDLSTNKVLAANANNVSYVQPLTNVVTRIDFPYLKSFNQTAKFWKIMRATLTVKPVRATYDYPFELPSKLTLVRMNAGNAVTDSVVNPNTGAVQTGSLVTDYVYNIGTKYTYDITNYVINEIGSSDATTRGLGLMIPGATGLSRFDRLILGGPDHKVNPIEVKIYYLLYK</sequence>
<evidence type="ECO:0000313" key="2">
    <source>
        <dbReference type="EMBL" id="SFW52015.1"/>
    </source>
</evidence>
<reference evidence="2 4" key="1">
    <citation type="submission" date="2016-11" db="EMBL/GenBank/DDBJ databases">
        <authorList>
            <person name="Jaros S."/>
            <person name="Januszkiewicz K."/>
            <person name="Wedrychowicz H."/>
        </authorList>
    </citation>
    <scope>NUCLEOTIDE SEQUENCE [LARGE SCALE GENOMIC DNA]</scope>
    <source>
        <strain evidence="2 4">DSM 784</strain>
    </source>
</reference>
<reference evidence="3 5" key="2">
    <citation type="submission" date="2023-11" db="EMBL/GenBank/DDBJ databases">
        <title>MicrobeMod: A computational toolkit for identifying prokaryotic methylation and restriction-modification with nanopore sequencing.</title>
        <authorList>
            <person name="Crits-Christoph A."/>
            <person name="Kang S.C."/>
            <person name="Lee H."/>
            <person name="Ostrov N."/>
        </authorList>
    </citation>
    <scope>NUCLEOTIDE SEQUENCE [LARGE SCALE GENOMIC DNA]</scope>
    <source>
        <strain evidence="3 5">ATCC 23090</strain>
    </source>
</reference>
<gene>
    <name evidence="2" type="ORF">SAMN05661012_02324</name>
    <name evidence="3" type="ORF">SR876_15365</name>
</gene>
<keyword evidence="1" id="KW-0732">Signal</keyword>
<proteinExistence type="predicted"/>
<organism evidence="2 4">
    <name type="scientific">Chitinophaga sancti</name>
    <dbReference type="NCBI Taxonomy" id="1004"/>
    <lineage>
        <taxon>Bacteria</taxon>
        <taxon>Pseudomonadati</taxon>
        <taxon>Bacteroidota</taxon>
        <taxon>Chitinophagia</taxon>
        <taxon>Chitinophagales</taxon>
        <taxon>Chitinophagaceae</taxon>
        <taxon>Chitinophaga</taxon>
    </lineage>
</organism>
<evidence type="ECO:0000313" key="3">
    <source>
        <dbReference type="EMBL" id="WQG92898.1"/>
    </source>
</evidence>
<evidence type="ECO:0000313" key="5">
    <source>
        <dbReference type="Proteomes" id="UP001326715"/>
    </source>
</evidence>
<evidence type="ECO:0000256" key="1">
    <source>
        <dbReference type="SAM" id="SignalP"/>
    </source>
</evidence>
<feature type="signal peptide" evidence="1">
    <location>
        <begin position="1"/>
        <end position="27"/>
    </location>
</feature>
<dbReference type="InterPro" id="IPR025366">
    <property type="entry name" value="DUF4270"/>
</dbReference>
<dbReference type="Proteomes" id="UP000183788">
    <property type="component" value="Unassembled WGS sequence"/>
</dbReference>
<dbReference type="EMBL" id="CP140154">
    <property type="protein sequence ID" value="WQG92898.1"/>
    <property type="molecule type" value="Genomic_DNA"/>
</dbReference>
<dbReference type="PROSITE" id="PS51257">
    <property type="entry name" value="PROKAR_LIPOPROTEIN"/>
    <property type="match status" value="1"/>
</dbReference>
<dbReference type="EMBL" id="FPIZ01000006">
    <property type="protein sequence ID" value="SFW52015.1"/>
    <property type="molecule type" value="Genomic_DNA"/>
</dbReference>
<keyword evidence="5" id="KW-1185">Reference proteome</keyword>
<protein>
    <submittedName>
        <fullName evidence="3">DUF4270 family protein</fullName>
    </submittedName>
</protein>
<evidence type="ECO:0000313" key="4">
    <source>
        <dbReference type="Proteomes" id="UP000183788"/>
    </source>
</evidence>
<name>A0A1K1PWL3_9BACT</name>
<feature type="chain" id="PRO_5012295242" evidence="1">
    <location>
        <begin position="28"/>
        <end position="450"/>
    </location>
</feature>
<dbReference type="Proteomes" id="UP001326715">
    <property type="component" value="Chromosome"/>
</dbReference>